<keyword evidence="2 5" id="KW-0812">Transmembrane</keyword>
<keyword evidence="3 5" id="KW-1133">Transmembrane helix</keyword>
<evidence type="ECO:0000313" key="8">
    <source>
        <dbReference type="Proteomes" id="UP000007013"/>
    </source>
</evidence>
<accession>B1ZV64</accession>
<feature type="transmembrane region" description="Helical" evidence="5">
    <location>
        <begin position="387"/>
        <end position="410"/>
    </location>
</feature>
<evidence type="ECO:0000256" key="4">
    <source>
        <dbReference type="ARBA" id="ARBA00023136"/>
    </source>
</evidence>
<evidence type="ECO:0000313" key="7">
    <source>
        <dbReference type="EMBL" id="ACB76731.1"/>
    </source>
</evidence>
<gene>
    <name evidence="7" type="ordered locus">Oter_3454</name>
</gene>
<keyword evidence="8" id="KW-1185">Reference proteome</keyword>
<dbReference type="PANTHER" id="PTHR37422:SF13">
    <property type="entry name" value="LIPOPOLYSACCHARIDE BIOSYNTHESIS PROTEIN PA4999-RELATED"/>
    <property type="match status" value="1"/>
</dbReference>
<comment type="subcellular location">
    <subcellularLocation>
        <location evidence="1">Membrane</location>
        <topology evidence="1">Multi-pass membrane protein</topology>
    </subcellularLocation>
</comment>
<name>B1ZV64_OPITP</name>
<dbReference type="Pfam" id="PF04932">
    <property type="entry name" value="Wzy_C"/>
    <property type="match status" value="1"/>
</dbReference>
<feature type="transmembrane region" description="Helical" evidence="5">
    <location>
        <begin position="168"/>
        <end position="188"/>
    </location>
</feature>
<dbReference type="AlphaFoldDB" id="B1ZV64"/>
<keyword evidence="4 5" id="KW-0472">Membrane</keyword>
<dbReference type="KEGG" id="ote:Oter_3454"/>
<sequence>MNRPKRTTTQAVSNASAVVLILLWCAPILYVPWWVHIVLLATALALTVFQRIAIGGLFLVGLLPLAAVAAEFINAGASDNLIGILGFWLPQVSVFSISLVVFHRVGVFRCALIPLCAAIVAALPMAPEAMGVYIRDMLPNYQDRYGGMDSFFMQYGSTERLRALFGEASTLSATLVLLSLLSGCAALAAEQQKVLRAPTATGMVLLCMVVAALGVLVPLSKAGVTICVVVAPFLVVAAIRFPSRERRLRVIGIAVLLVAAAIGFTLVSRSRGYLEAELAGVRELLTFANTSGTGTGSRLLHWRFTLEHVTRFPFGAGFSGVSEVFSAPAGFSPNAEMLRRIPNGVYGMMNAFANVCVQSGVIGVLTMGALIFGGIRLRVLPRAAGVGCLRCACFTGMLSFLLLVETYYFLSLLPLLWEVDRQLVCPQESTKRLARLWTDAKRTPSRETKGTVVDRTIHIGQG</sequence>
<dbReference type="Proteomes" id="UP000007013">
    <property type="component" value="Chromosome"/>
</dbReference>
<proteinExistence type="predicted"/>
<feature type="transmembrane region" description="Helical" evidence="5">
    <location>
        <begin position="223"/>
        <end position="241"/>
    </location>
</feature>
<evidence type="ECO:0000256" key="5">
    <source>
        <dbReference type="SAM" id="Phobius"/>
    </source>
</evidence>
<dbReference type="PANTHER" id="PTHR37422">
    <property type="entry name" value="TEICHURONIC ACID BIOSYNTHESIS PROTEIN TUAE"/>
    <property type="match status" value="1"/>
</dbReference>
<protein>
    <recommendedName>
        <fullName evidence="6">O-antigen ligase-related domain-containing protein</fullName>
    </recommendedName>
</protein>
<feature type="transmembrane region" description="Helical" evidence="5">
    <location>
        <begin position="111"/>
        <end position="134"/>
    </location>
</feature>
<evidence type="ECO:0000256" key="3">
    <source>
        <dbReference type="ARBA" id="ARBA00022989"/>
    </source>
</evidence>
<dbReference type="GO" id="GO:0016020">
    <property type="term" value="C:membrane"/>
    <property type="evidence" value="ECO:0007669"/>
    <property type="project" value="UniProtKB-SubCell"/>
</dbReference>
<feature type="transmembrane region" description="Helical" evidence="5">
    <location>
        <begin position="200"/>
        <end position="217"/>
    </location>
</feature>
<feature type="domain" description="O-antigen ligase-related" evidence="6">
    <location>
        <begin position="210"/>
        <end position="366"/>
    </location>
</feature>
<dbReference type="InterPro" id="IPR007016">
    <property type="entry name" value="O-antigen_ligase-rel_domated"/>
</dbReference>
<feature type="transmembrane region" description="Helical" evidence="5">
    <location>
        <begin position="351"/>
        <end position="375"/>
    </location>
</feature>
<dbReference type="OrthoDB" id="8129715at2"/>
<dbReference type="RefSeq" id="WP_012376260.1">
    <property type="nucleotide sequence ID" value="NC_010571.1"/>
</dbReference>
<organism evidence="7 8">
    <name type="scientific">Opitutus terrae (strain DSM 11246 / JCM 15787 / PB90-1)</name>
    <dbReference type="NCBI Taxonomy" id="452637"/>
    <lineage>
        <taxon>Bacteria</taxon>
        <taxon>Pseudomonadati</taxon>
        <taxon>Verrucomicrobiota</taxon>
        <taxon>Opitutia</taxon>
        <taxon>Opitutales</taxon>
        <taxon>Opitutaceae</taxon>
        <taxon>Opitutus</taxon>
    </lineage>
</organism>
<evidence type="ECO:0000259" key="6">
    <source>
        <dbReference type="Pfam" id="PF04932"/>
    </source>
</evidence>
<evidence type="ECO:0000256" key="1">
    <source>
        <dbReference type="ARBA" id="ARBA00004141"/>
    </source>
</evidence>
<reference evidence="7 8" key="1">
    <citation type="journal article" date="2011" name="J. Bacteriol.">
        <title>Genome sequence of the verrucomicrobium Opitutus terrae PB90-1, an abundant inhabitant of rice paddy soil ecosystems.</title>
        <authorList>
            <person name="van Passel M.W."/>
            <person name="Kant R."/>
            <person name="Palva A."/>
            <person name="Copeland A."/>
            <person name="Lucas S."/>
            <person name="Lapidus A."/>
            <person name="Glavina del Rio T."/>
            <person name="Pitluck S."/>
            <person name="Goltsman E."/>
            <person name="Clum A."/>
            <person name="Sun H."/>
            <person name="Schmutz J."/>
            <person name="Larimer F.W."/>
            <person name="Land M.L."/>
            <person name="Hauser L."/>
            <person name="Kyrpides N."/>
            <person name="Mikhailova N."/>
            <person name="Richardson P.P."/>
            <person name="Janssen P.H."/>
            <person name="de Vos W.M."/>
            <person name="Smidt H."/>
        </authorList>
    </citation>
    <scope>NUCLEOTIDE SEQUENCE [LARGE SCALE GENOMIC DNA]</scope>
    <source>
        <strain evidence="8">DSM 11246 / JCM 15787 / PB90-1</strain>
    </source>
</reference>
<feature type="transmembrane region" description="Helical" evidence="5">
    <location>
        <begin position="248"/>
        <end position="267"/>
    </location>
</feature>
<dbReference type="STRING" id="452637.Oter_3454"/>
<dbReference type="EMBL" id="CP001032">
    <property type="protein sequence ID" value="ACB76731.1"/>
    <property type="molecule type" value="Genomic_DNA"/>
</dbReference>
<dbReference type="HOGENOM" id="CLU_591658_0_0_0"/>
<feature type="transmembrane region" description="Helical" evidence="5">
    <location>
        <begin position="81"/>
        <end position="102"/>
    </location>
</feature>
<dbReference type="InterPro" id="IPR051533">
    <property type="entry name" value="WaaL-like"/>
</dbReference>
<evidence type="ECO:0000256" key="2">
    <source>
        <dbReference type="ARBA" id="ARBA00022692"/>
    </source>
</evidence>